<dbReference type="STRING" id="1406858.GCA_000710895_06702"/>
<keyword evidence="3" id="KW-1185">Reference proteome</keyword>
<dbReference type="PANTHER" id="PTHR34202:SF1">
    <property type="entry name" value="UPF0548 PROTEIN"/>
    <property type="match status" value="1"/>
</dbReference>
<feature type="domain" description="DUF1990" evidence="1">
    <location>
        <begin position="6"/>
        <end position="170"/>
    </location>
</feature>
<dbReference type="Pfam" id="PF09348">
    <property type="entry name" value="DUF1990"/>
    <property type="match status" value="1"/>
</dbReference>
<dbReference type="PANTHER" id="PTHR34202">
    <property type="entry name" value="UPF0548 PROTEIN"/>
    <property type="match status" value="1"/>
</dbReference>
<accession>A0A378YXB3</accession>
<dbReference type="EMBL" id="UGRY01000002">
    <property type="protein sequence ID" value="SUA81150.1"/>
    <property type="molecule type" value="Genomic_DNA"/>
</dbReference>
<dbReference type="InterPro" id="IPR014457">
    <property type="entry name" value="UCP010260"/>
</dbReference>
<sequence>MTTAVTYQPVGATRPADPHWQEHPSGFRWFAKSVAIGHGDEFWENVSEDLLRWGVKRRSGFRVSPCSSAADRVAEGAEYRISVGLGPVSLHEPVRVVEVVDLPDRRGFAYGTLPGHPVSGEEAFIVHRGPNGTVHLTLRSLTRPAPAGVWRPAFPVLLLAQRFYRRRYLQVLVD</sequence>
<evidence type="ECO:0000313" key="2">
    <source>
        <dbReference type="EMBL" id="SUA81150.1"/>
    </source>
</evidence>
<dbReference type="OrthoDB" id="120660at2"/>
<evidence type="ECO:0000313" key="3">
    <source>
        <dbReference type="Proteomes" id="UP000255467"/>
    </source>
</evidence>
<evidence type="ECO:0000259" key="1">
    <source>
        <dbReference type="Pfam" id="PF09348"/>
    </source>
</evidence>
<name>A0A378YXB3_9NOCA</name>
<reference evidence="2 3" key="1">
    <citation type="submission" date="2018-06" db="EMBL/GenBank/DDBJ databases">
        <authorList>
            <consortium name="Pathogen Informatics"/>
            <person name="Doyle S."/>
        </authorList>
    </citation>
    <scope>NUCLEOTIDE SEQUENCE [LARGE SCALE GENOMIC DNA]</scope>
    <source>
        <strain evidence="2 3">NCTC1934</strain>
    </source>
</reference>
<proteinExistence type="predicted"/>
<gene>
    <name evidence="2" type="ORF">NCTC1934_04632</name>
</gene>
<dbReference type="AlphaFoldDB" id="A0A378YXB3"/>
<protein>
    <submittedName>
        <fullName evidence="2">Uncharacterized protein conserved in bacteria</fullName>
    </submittedName>
</protein>
<dbReference type="InterPro" id="IPR018960">
    <property type="entry name" value="DUF1990"/>
</dbReference>
<dbReference type="Proteomes" id="UP000255467">
    <property type="component" value="Unassembled WGS sequence"/>
</dbReference>
<dbReference type="PIRSF" id="PIRSF010260">
    <property type="entry name" value="UCP010260"/>
    <property type="match status" value="1"/>
</dbReference>
<organism evidence="2 3">
    <name type="scientific">Nocardia otitidiscaviarum</name>
    <dbReference type="NCBI Taxonomy" id="1823"/>
    <lineage>
        <taxon>Bacteria</taxon>
        <taxon>Bacillati</taxon>
        <taxon>Actinomycetota</taxon>
        <taxon>Actinomycetes</taxon>
        <taxon>Mycobacteriales</taxon>
        <taxon>Nocardiaceae</taxon>
        <taxon>Nocardia</taxon>
    </lineage>
</organism>